<protein>
    <submittedName>
        <fullName evidence="1">Uncharacterized protein</fullName>
    </submittedName>
</protein>
<dbReference type="AlphaFoldDB" id="A0A0A9H7T1"/>
<sequence length="52" mass="5364">MRVSDGSIPGSAASSALLTRVAVESPGPQAHVDYAEGLMTMLVQRFGSQVST</sequence>
<reference evidence="1" key="1">
    <citation type="submission" date="2014-09" db="EMBL/GenBank/DDBJ databases">
        <authorList>
            <person name="Magalhaes I.L.F."/>
            <person name="Oliveira U."/>
            <person name="Santos F.R."/>
            <person name="Vidigal T.H.D.A."/>
            <person name="Brescovit A.D."/>
            <person name="Santos A.J."/>
        </authorList>
    </citation>
    <scope>NUCLEOTIDE SEQUENCE</scope>
    <source>
        <tissue evidence="1">Shoot tissue taken approximately 20 cm above the soil surface</tissue>
    </source>
</reference>
<accession>A0A0A9H7T1</accession>
<dbReference type="EMBL" id="GBRH01165094">
    <property type="protein sequence ID" value="JAE32802.1"/>
    <property type="molecule type" value="Transcribed_RNA"/>
</dbReference>
<organism evidence="1">
    <name type="scientific">Arundo donax</name>
    <name type="common">Giant reed</name>
    <name type="synonym">Donax arundinaceus</name>
    <dbReference type="NCBI Taxonomy" id="35708"/>
    <lineage>
        <taxon>Eukaryota</taxon>
        <taxon>Viridiplantae</taxon>
        <taxon>Streptophyta</taxon>
        <taxon>Embryophyta</taxon>
        <taxon>Tracheophyta</taxon>
        <taxon>Spermatophyta</taxon>
        <taxon>Magnoliopsida</taxon>
        <taxon>Liliopsida</taxon>
        <taxon>Poales</taxon>
        <taxon>Poaceae</taxon>
        <taxon>PACMAD clade</taxon>
        <taxon>Arundinoideae</taxon>
        <taxon>Arundineae</taxon>
        <taxon>Arundo</taxon>
    </lineage>
</organism>
<evidence type="ECO:0000313" key="1">
    <source>
        <dbReference type="EMBL" id="JAE32802.1"/>
    </source>
</evidence>
<proteinExistence type="predicted"/>
<name>A0A0A9H7T1_ARUDO</name>
<reference evidence="1" key="2">
    <citation type="journal article" date="2015" name="Data Brief">
        <title>Shoot transcriptome of the giant reed, Arundo donax.</title>
        <authorList>
            <person name="Barrero R.A."/>
            <person name="Guerrero F.D."/>
            <person name="Moolhuijzen P."/>
            <person name="Goolsby J.A."/>
            <person name="Tidwell J."/>
            <person name="Bellgard S.E."/>
            <person name="Bellgard M.I."/>
        </authorList>
    </citation>
    <scope>NUCLEOTIDE SEQUENCE</scope>
    <source>
        <tissue evidence="1">Shoot tissue taken approximately 20 cm above the soil surface</tissue>
    </source>
</reference>